<dbReference type="GO" id="GO:0005524">
    <property type="term" value="F:ATP binding"/>
    <property type="evidence" value="ECO:0007669"/>
    <property type="project" value="UniProtKB-KW"/>
</dbReference>
<dbReference type="GO" id="GO:0005737">
    <property type="term" value="C:cytoplasm"/>
    <property type="evidence" value="ECO:0007669"/>
    <property type="project" value="TreeGrafter"/>
</dbReference>
<dbReference type="Gene3D" id="3.40.50.300">
    <property type="entry name" value="P-loop containing nucleotide triphosphate hydrolases"/>
    <property type="match status" value="1"/>
</dbReference>
<dbReference type="CDD" id="cd02021">
    <property type="entry name" value="GntK"/>
    <property type="match status" value="1"/>
</dbReference>
<dbReference type="GO" id="GO:0046316">
    <property type="term" value="F:gluconokinase activity"/>
    <property type="evidence" value="ECO:0007669"/>
    <property type="project" value="UniProtKB-EC"/>
</dbReference>
<evidence type="ECO:0000256" key="7">
    <source>
        <dbReference type="ARBA" id="ARBA00022840"/>
    </source>
</evidence>
<dbReference type="NCBIfam" id="TIGR01313">
    <property type="entry name" value="therm_gnt_kin"/>
    <property type="match status" value="1"/>
</dbReference>
<protein>
    <recommendedName>
        <fullName evidence="3 10">Gluconokinase</fullName>
        <ecNumber evidence="3 10">2.7.1.12</ecNumber>
    </recommendedName>
</protein>
<accession>A0A087EK32</accession>
<dbReference type="EMBL" id="JGZU01000003">
    <property type="protein sequence ID" value="KFJ08133.1"/>
    <property type="molecule type" value="Genomic_DNA"/>
</dbReference>
<name>A0A087EK32_9BIFI</name>
<proteinExistence type="inferred from homology"/>
<dbReference type="Proteomes" id="UP000029080">
    <property type="component" value="Unassembled WGS sequence"/>
</dbReference>
<dbReference type="InterPro" id="IPR027417">
    <property type="entry name" value="P-loop_NTPase"/>
</dbReference>
<dbReference type="STRING" id="356829.BITS_0458"/>
<evidence type="ECO:0000256" key="5">
    <source>
        <dbReference type="ARBA" id="ARBA00022741"/>
    </source>
</evidence>
<gene>
    <name evidence="11" type="ORF">BITS_0458</name>
</gene>
<keyword evidence="7 10" id="KW-0067">ATP-binding</keyword>
<dbReference type="PANTHER" id="PTHR43442">
    <property type="entry name" value="GLUCONOKINASE-RELATED"/>
    <property type="match status" value="1"/>
</dbReference>
<evidence type="ECO:0000313" key="11">
    <source>
        <dbReference type="EMBL" id="KFJ08133.1"/>
    </source>
</evidence>
<evidence type="ECO:0000256" key="2">
    <source>
        <dbReference type="ARBA" id="ARBA00008420"/>
    </source>
</evidence>
<dbReference type="GO" id="GO:0019521">
    <property type="term" value="P:D-gluconate metabolic process"/>
    <property type="evidence" value="ECO:0007669"/>
    <property type="project" value="UniProtKB-KW"/>
</dbReference>
<keyword evidence="5 10" id="KW-0547">Nucleotide-binding</keyword>
<dbReference type="eggNOG" id="COG3265">
    <property type="taxonomic scope" value="Bacteria"/>
</dbReference>
<keyword evidence="6 10" id="KW-0418">Kinase</keyword>
<comment type="similarity">
    <text evidence="2 10">Belongs to the gluconokinase GntK/GntV family.</text>
</comment>
<reference evidence="11 12" key="1">
    <citation type="submission" date="2014-03" db="EMBL/GenBank/DDBJ databases">
        <title>Genomics of Bifidobacteria.</title>
        <authorList>
            <person name="Ventura M."/>
            <person name="Milani C."/>
            <person name="Lugli G.A."/>
        </authorList>
    </citation>
    <scope>NUCLEOTIDE SEQUENCE [LARGE SCALE GENOMIC DNA]</scope>
    <source>
        <strain evidence="11 12">JCM 13495</strain>
    </source>
</reference>
<comment type="pathway">
    <text evidence="1">Carbohydrate acid metabolism.</text>
</comment>
<dbReference type="InterPro" id="IPR031322">
    <property type="entry name" value="Shikimate/glucono_kinase"/>
</dbReference>
<organism evidence="11 12">
    <name type="scientific">Bifidobacterium tsurumiense</name>
    <dbReference type="NCBI Taxonomy" id="356829"/>
    <lineage>
        <taxon>Bacteria</taxon>
        <taxon>Bacillati</taxon>
        <taxon>Actinomycetota</taxon>
        <taxon>Actinomycetes</taxon>
        <taxon>Bifidobacteriales</taxon>
        <taxon>Bifidobacteriaceae</taxon>
        <taxon>Bifidobacterium</taxon>
    </lineage>
</organism>
<evidence type="ECO:0000256" key="4">
    <source>
        <dbReference type="ARBA" id="ARBA00022679"/>
    </source>
</evidence>
<dbReference type="Pfam" id="PF01202">
    <property type="entry name" value="SKI"/>
    <property type="match status" value="1"/>
</dbReference>
<sequence>MTSTTTTSPVRVTSTVPEGYFDQAVPITVIMGVCGCGKTTVSTQIAERLGWESAEADDFHPQANIDKMSRGIPLTDEDRWGWLDQIAAWIKDHIERGAPGTVTCSALKRVYRDKLRMPGVVFVYMDGDYDTVQKRLSARQGHFMKADMLDSQFAILEPPSEDEVHLDVDLNEGGTPEQEADAIIAALGLHD</sequence>
<comment type="caution">
    <text evidence="11">The sequence shown here is derived from an EMBL/GenBank/DDBJ whole genome shotgun (WGS) entry which is preliminary data.</text>
</comment>
<dbReference type="SUPFAM" id="SSF52540">
    <property type="entry name" value="P-loop containing nucleoside triphosphate hydrolases"/>
    <property type="match status" value="1"/>
</dbReference>
<comment type="catalytic activity">
    <reaction evidence="9 10">
        <text>D-gluconate + ATP = 6-phospho-D-gluconate + ADP + H(+)</text>
        <dbReference type="Rhea" id="RHEA:19433"/>
        <dbReference type="ChEBI" id="CHEBI:15378"/>
        <dbReference type="ChEBI" id="CHEBI:18391"/>
        <dbReference type="ChEBI" id="CHEBI:30616"/>
        <dbReference type="ChEBI" id="CHEBI:58759"/>
        <dbReference type="ChEBI" id="CHEBI:456216"/>
        <dbReference type="EC" id="2.7.1.12"/>
    </reaction>
</comment>
<dbReference type="PANTHER" id="PTHR43442:SF3">
    <property type="entry name" value="GLUCONOKINASE-RELATED"/>
    <property type="match status" value="1"/>
</dbReference>
<keyword evidence="4 10" id="KW-0808">Transferase</keyword>
<evidence type="ECO:0000256" key="6">
    <source>
        <dbReference type="ARBA" id="ARBA00022777"/>
    </source>
</evidence>
<evidence type="ECO:0000256" key="8">
    <source>
        <dbReference type="ARBA" id="ARBA00023064"/>
    </source>
</evidence>
<dbReference type="FunFam" id="3.40.50.300:FF:000522">
    <property type="entry name" value="Gluconokinase"/>
    <property type="match status" value="1"/>
</dbReference>
<keyword evidence="12" id="KW-1185">Reference proteome</keyword>
<dbReference type="EC" id="2.7.1.12" evidence="3 10"/>
<dbReference type="RefSeq" id="WP_081693607.1">
    <property type="nucleotide sequence ID" value="NZ_JGZU01000003.1"/>
</dbReference>
<dbReference type="InterPro" id="IPR006001">
    <property type="entry name" value="Therm_gnt_kin"/>
</dbReference>
<evidence type="ECO:0000256" key="1">
    <source>
        <dbReference type="ARBA" id="ARBA00004761"/>
    </source>
</evidence>
<evidence type="ECO:0000256" key="10">
    <source>
        <dbReference type="RuleBase" id="RU363066"/>
    </source>
</evidence>
<evidence type="ECO:0000313" key="12">
    <source>
        <dbReference type="Proteomes" id="UP000029080"/>
    </source>
</evidence>
<keyword evidence="8" id="KW-0311">Gluconate utilization</keyword>
<evidence type="ECO:0000256" key="9">
    <source>
        <dbReference type="ARBA" id="ARBA00048090"/>
    </source>
</evidence>
<dbReference type="OrthoDB" id="9795716at2"/>
<evidence type="ECO:0000256" key="3">
    <source>
        <dbReference type="ARBA" id="ARBA00012054"/>
    </source>
</evidence>
<dbReference type="AlphaFoldDB" id="A0A087EK32"/>